<feature type="compositionally biased region" description="Basic and acidic residues" evidence="1">
    <location>
        <begin position="849"/>
        <end position="863"/>
    </location>
</feature>
<feature type="compositionally biased region" description="Low complexity" evidence="1">
    <location>
        <begin position="118"/>
        <end position="137"/>
    </location>
</feature>
<name>A0A0M3K3E3_ANISI</name>
<evidence type="ECO:0000313" key="3">
    <source>
        <dbReference type="Proteomes" id="UP000267096"/>
    </source>
</evidence>
<dbReference type="WBParaSite" id="ASIM_0001548201-mRNA-1">
    <property type="protein sequence ID" value="ASIM_0001548201-mRNA-1"/>
    <property type="gene ID" value="ASIM_0001548201"/>
</dbReference>
<sequence length="1082" mass="121540">MMTDRRESLSFWVDLNSESSANLAGTIFQAAPSLFQSNKVSRSKSDSSLIISSSKQCNYEDKSTEHISLSEKKHTRSDMNLMKCTKMIAFDSLLTDSDPVNDMNAVDSTQSSSNPTLQKSSYQVQSSTSSSPVQTIQLQKQNFDKPKKRTRKRVLPPDSNRQQSDQSDSSETTEPSTVISLRSKSRSKDSKKSEMRRSSELDNDESDVFFDTSDDDDGIYRVVTRNEKECKDRLGRSVECPDYPASISERSSSPVTGILSDSPSRQAIFMSDDQFKESSVKQCQRSDSDVPSPVSVTIFAVNIAFIRDRLEESGSEDETSGHGINDAPKRSGSAMKLWSKWSSCSEDRTTYEDICIERSHQNISYSQDMQQLMQSELFDVDNRNEVVSESDSENDKLMVTLLSFDVEGVEASSQQLRNDIINDRFSESSPSLLSISTNRTPVASLVSSPVTSCTSIVETPKQENEMYINEKFFDVCTLSRQMECEEELSKQSQETDESSTIDSNNDDKIEDNIHEDNQNMSEDHVRARIASLDFDEDESLISRGSAASHRDVQLEMTSGRKSVDSTQKGKEDEMLLIDLNGLSFGGDGESEPIRGNIGESCDHSRGSNEFHGNSHANREDSAGSGEGFQAIVAQQKSPQAEQNDQNSSQLDQNDQKNRSQLRTPTKTQHIKEYFSQKKCYRRNSLPAKDVLSQFNEQFEESDSWLRESDVELSESEPNEGNLNLKDSQQSERIALTRSVRLSKHAIAKYGVDEGYTLSDIEAEETKTQKNSFDENEEELRKNTGQSERSVDNLNKVIRDRSSRTENGDYNRDGADKEQKKETEQKNEKLEVITDNDGSNDNSCDSSIEESARFDGSEQAEKNSNEMVGESDEISNQSCSFSCRKRKNRSAINHLYGLLARTDDDREDGTQDEQVLRVTLLDGHPYSIDMADPQSSQTSQPSASLKSRASSSTSISSSSLSKSQILVQSSANANSSKSPFIDALRRDSLLKYKSDLKKSFQHQNSIDGGVRSDFTDERNKLSDEEEAICCLKKIETCRCVNTAVGDTPQEHQVFIRLQPDGKEEEKFHGFYEFWILHFWNVAI</sequence>
<feature type="compositionally biased region" description="Polar residues" evidence="1">
    <location>
        <begin position="718"/>
        <end position="729"/>
    </location>
</feature>
<feature type="compositionally biased region" description="Low complexity" evidence="1">
    <location>
        <begin position="156"/>
        <end position="182"/>
    </location>
</feature>
<feature type="region of interest" description="Disordered" evidence="1">
    <location>
        <begin position="312"/>
        <end position="331"/>
    </location>
</feature>
<feature type="region of interest" description="Disordered" evidence="1">
    <location>
        <begin position="924"/>
        <end position="954"/>
    </location>
</feature>
<feature type="region of interest" description="Disordered" evidence="1">
    <location>
        <begin position="762"/>
        <end position="875"/>
    </location>
</feature>
<dbReference type="EMBL" id="UYRR01031985">
    <property type="protein sequence ID" value="VDK53613.1"/>
    <property type="molecule type" value="Genomic_DNA"/>
</dbReference>
<feature type="compositionally biased region" description="Polar residues" evidence="1">
    <location>
        <begin position="658"/>
        <end position="667"/>
    </location>
</feature>
<feature type="region of interest" description="Disordered" evidence="1">
    <location>
        <begin position="101"/>
        <end position="216"/>
    </location>
</feature>
<dbReference type="AlphaFoldDB" id="A0A0M3K3E3"/>
<feature type="region of interest" description="Disordered" evidence="1">
    <location>
        <begin position="583"/>
        <end position="668"/>
    </location>
</feature>
<keyword evidence="3" id="KW-1185">Reference proteome</keyword>
<feature type="region of interest" description="Disordered" evidence="1">
    <location>
        <begin position="487"/>
        <end position="523"/>
    </location>
</feature>
<protein>
    <submittedName>
        <fullName evidence="4">Dentin sialophosphoprotein-like</fullName>
    </submittedName>
</protein>
<gene>
    <name evidence="2" type="ORF">ASIM_LOCUS14891</name>
</gene>
<feature type="compositionally biased region" description="Low complexity" evidence="1">
    <location>
        <begin position="642"/>
        <end position="652"/>
    </location>
</feature>
<accession>A0A0M3K3E3</accession>
<feature type="compositionally biased region" description="Low complexity" evidence="1">
    <location>
        <begin position="834"/>
        <end position="845"/>
    </location>
</feature>
<reference evidence="2 3" key="2">
    <citation type="submission" date="2018-11" db="EMBL/GenBank/DDBJ databases">
        <authorList>
            <consortium name="Pathogen Informatics"/>
        </authorList>
    </citation>
    <scope>NUCLEOTIDE SEQUENCE [LARGE SCALE GENOMIC DNA]</scope>
</reference>
<feature type="compositionally biased region" description="Basic and acidic residues" evidence="1">
    <location>
        <begin position="505"/>
        <end position="523"/>
    </location>
</feature>
<evidence type="ECO:0000256" key="1">
    <source>
        <dbReference type="SAM" id="MobiDB-lite"/>
    </source>
</evidence>
<organism evidence="4">
    <name type="scientific">Anisakis simplex</name>
    <name type="common">Herring worm</name>
    <dbReference type="NCBI Taxonomy" id="6269"/>
    <lineage>
        <taxon>Eukaryota</taxon>
        <taxon>Metazoa</taxon>
        <taxon>Ecdysozoa</taxon>
        <taxon>Nematoda</taxon>
        <taxon>Chromadorea</taxon>
        <taxon>Rhabditida</taxon>
        <taxon>Spirurina</taxon>
        <taxon>Ascaridomorpha</taxon>
        <taxon>Ascaridoidea</taxon>
        <taxon>Anisakidae</taxon>
        <taxon>Anisakis</taxon>
        <taxon>Anisakis simplex complex</taxon>
    </lineage>
</organism>
<feature type="compositionally biased region" description="Polar residues" evidence="1">
    <location>
        <begin position="106"/>
        <end position="117"/>
    </location>
</feature>
<evidence type="ECO:0000313" key="4">
    <source>
        <dbReference type="WBParaSite" id="ASIM_0001548201-mRNA-1"/>
    </source>
</evidence>
<feature type="region of interest" description="Disordered" evidence="1">
    <location>
        <begin position="705"/>
        <end position="729"/>
    </location>
</feature>
<feature type="compositionally biased region" description="Polar residues" evidence="1">
    <location>
        <begin position="632"/>
        <end position="641"/>
    </location>
</feature>
<feature type="compositionally biased region" description="Low complexity" evidence="1">
    <location>
        <begin position="933"/>
        <end position="954"/>
    </location>
</feature>
<feature type="compositionally biased region" description="Acidic residues" evidence="1">
    <location>
        <begin position="201"/>
        <end position="216"/>
    </location>
</feature>
<feature type="compositionally biased region" description="Basic and acidic residues" evidence="1">
    <location>
        <begin position="186"/>
        <end position="200"/>
    </location>
</feature>
<feature type="region of interest" description="Disordered" evidence="1">
    <location>
        <begin position="543"/>
        <end position="569"/>
    </location>
</feature>
<evidence type="ECO:0000313" key="2">
    <source>
        <dbReference type="EMBL" id="VDK53613.1"/>
    </source>
</evidence>
<proteinExistence type="predicted"/>
<feature type="compositionally biased region" description="Basic and acidic residues" evidence="1">
    <location>
        <begin position="796"/>
        <end position="831"/>
    </location>
</feature>
<reference evidence="4" key="1">
    <citation type="submission" date="2017-02" db="UniProtKB">
        <authorList>
            <consortium name="WormBaseParasite"/>
        </authorList>
    </citation>
    <scope>IDENTIFICATION</scope>
</reference>
<dbReference type="Proteomes" id="UP000267096">
    <property type="component" value="Unassembled WGS sequence"/>
</dbReference>